<protein>
    <submittedName>
        <fullName evidence="2">DUF547 domain-containing protein</fullName>
    </submittedName>
</protein>
<proteinExistence type="predicted"/>
<dbReference type="PANTHER" id="PTHR46361">
    <property type="entry name" value="ELECTRON CARRIER/ PROTEIN DISULFIDE OXIDOREDUCTASE"/>
    <property type="match status" value="1"/>
</dbReference>
<dbReference type="Pfam" id="PF04784">
    <property type="entry name" value="DUF547"/>
    <property type="match status" value="1"/>
</dbReference>
<evidence type="ECO:0000313" key="2">
    <source>
        <dbReference type="EMBL" id="WNZ23476.1"/>
    </source>
</evidence>
<sequence>MLEFVPWDQMLRQYVDAQGRVDYQTWQSSAQLLKDWLHQIAQLKLNHASEPNLRLALWLNLYNALVIDQILEMYPIRSIRPTFLGIPNWVAFLQFFQQPVYQMGGHSYTLNQIEHQIIRPEFRDPRIHFALVCAAVGCPLLRNQAYQPDQVQAQLEEDAQRFINNPQKVRYQPPVLYCSKIFQWYQQDFIQHSHSIPQYVQKYLAFPVQLSATTPIRYLSYDWALNQRTSS</sequence>
<dbReference type="InterPro" id="IPR006869">
    <property type="entry name" value="DUF547"/>
</dbReference>
<name>A0AA97AI56_9CYAN</name>
<organism evidence="2">
    <name type="scientific">Leptolyngbya sp. NK1-12</name>
    <dbReference type="NCBI Taxonomy" id="2547451"/>
    <lineage>
        <taxon>Bacteria</taxon>
        <taxon>Bacillati</taxon>
        <taxon>Cyanobacteriota</taxon>
        <taxon>Cyanophyceae</taxon>
        <taxon>Leptolyngbyales</taxon>
        <taxon>Leptolyngbyaceae</taxon>
        <taxon>Leptolyngbya group</taxon>
        <taxon>Leptolyngbya</taxon>
    </lineage>
</organism>
<accession>A0AA97AI56</accession>
<gene>
    <name evidence="2" type="ORF">HJG54_11840</name>
</gene>
<dbReference type="PANTHER" id="PTHR46361:SF3">
    <property type="entry name" value="ELECTRON CARRIER_ PROTEIN DISULFIDE OXIDOREDUCTASE"/>
    <property type="match status" value="1"/>
</dbReference>
<feature type="domain" description="DUF547" evidence="1">
    <location>
        <begin position="52"/>
        <end position="163"/>
    </location>
</feature>
<evidence type="ECO:0000259" key="1">
    <source>
        <dbReference type="Pfam" id="PF04784"/>
    </source>
</evidence>
<dbReference type="RefSeq" id="WP_316435153.1">
    <property type="nucleotide sequence ID" value="NZ_CP053586.1"/>
</dbReference>
<dbReference type="EMBL" id="CP053586">
    <property type="protein sequence ID" value="WNZ23476.1"/>
    <property type="molecule type" value="Genomic_DNA"/>
</dbReference>
<reference evidence="2" key="1">
    <citation type="submission" date="2020-05" db="EMBL/GenBank/DDBJ databases">
        <authorList>
            <person name="Zhu T."/>
            <person name="Keshari N."/>
            <person name="Lu X."/>
        </authorList>
    </citation>
    <scope>NUCLEOTIDE SEQUENCE</scope>
    <source>
        <strain evidence="2">NK1-12</strain>
    </source>
</reference>
<dbReference type="AlphaFoldDB" id="A0AA97AI56"/>